<feature type="compositionally biased region" description="Basic residues" evidence="1">
    <location>
        <begin position="18"/>
        <end position="30"/>
    </location>
</feature>
<gene>
    <name evidence="3" type="ORF">Tcan_09511</name>
</gene>
<evidence type="ECO:0000256" key="1">
    <source>
        <dbReference type="SAM" id="MobiDB-lite"/>
    </source>
</evidence>
<organism evidence="3 4">
    <name type="scientific">Toxocara canis</name>
    <name type="common">Canine roundworm</name>
    <dbReference type="NCBI Taxonomy" id="6265"/>
    <lineage>
        <taxon>Eukaryota</taxon>
        <taxon>Metazoa</taxon>
        <taxon>Ecdysozoa</taxon>
        <taxon>Nematoda</taxon>
        <taxon>Chromadorea</taxon>
        <taxon>Rhabditida</taxon>
        <taxon>Spirurina</taxon>
        <taxon>Ascaridomorpha</taxon>
        <taxon>Ascaridoidea</taxon>
        <taxon>Toxocaridae</taxon>
        <taxon>Toxocara</taxon>
    </lineage>
</organism>
<keyword evidence="4" id="KW-1185">Reference proteome</keyword>
<protein>
    <submittedName>
        <fullName evidence="3">Uncharacterized protein</fullName>
    </submittedName>
</protein>
<feature type="compositionally biased region" description="Basic and acidic residues" evidence="1">
    <location>
        <begin position="59"/>
        <end position="70"/>
    </location>
</feature>
<feature type="transmembrane region" description="Helical" evidence="2">
    <location>
        <begin position="167"/>
        <end position="185"/>
    </location>
</feature>
<reference evidence="3 4" key="1">
    <citation type="submission" date="2014-11" db="EMBL/GenBank/DDBJ databases">
        <title>Genetic blueprint of the zoonotic pathogen Toxocara canis.</title>
        <authorList>
            <person name="Zhu X.-Q."/>
            <person name="Korhonen P.K."/>
            <person name="Cai H."/>
            <person name="Young N.D."/>
            <person name="Nejsum P."/>
            <person name="von Samson-Himmelstjerna G."/>
            <person name="Boag P.R."/>
            <person name="Tan P."/>
            <person name="Li Q."/>
            <person name="Min J."/>
            <person name="Yang Y."/>
            <person name="Wang X."/>
            <person name="Fang X."/>
            <person name="Hall R.S."/>
            <person name="Hofmann A."/>
            <person name="Sternberg P.W."/>
            <person name="Jex A.R."/>
            <person name="Gasser R.B."/>
        </authorList>
    </citation>
    <scope>NUCLEOTIDE SEQUENCE [LARGE SCALE GENOMIC DNA]</scope>
    <source>
        <strain evidence="3">PN_DK_2014</strain>
    </source>
</reference>
<feature type="region of interest" description="Disordered" evidence="1">
    <location>
        <begin position="1"/>
        <end position="86"/>
    </location>
</feature>
<proteinExistence type="predicted"/>
<feature type="compositionally biased region" description="Acidic residues" evidence="1">
    <location>
        <begin position="1"/>
        <end position="11"/>
    </location>
</feature>
<dbReference type="EMBL" id="JPKZ01001038">
    <property type="protein sequence ID" value="KHN84180.1"/>
    <property type="molecule type" value="Genomic_DNA"/>
</dbReference>
<keyword evidence="2" id="KW-0472">Membrane</keyword>
<name>A0A0B2VT81_TOXCA</name>
<evidence type="ECO:0000313" key="4">
    <source>
        <dbReference type="Proteomes" id="UP000031036"/>
    </source>
</evidence>
<dbReference type="AlphaFoldDB" id="A0A0B2VT81"/>
<sequence>MSESDDSEIEEATQNFKRSLRRRGKKKKRREQSPHSISPQLYTGKEKSDTEISPTDISYKSERSVHDAGLKQRRKYQRAKKSVSTRSLAANETRDIGVGISADEAEPQNLCHHCNSLTSMPRLYPQASEYLYDKYDQSAAGAIVPAMPSIVFELEQVPSKKLYYCRWTVYWLLWVMTILLFYLLINRDYYCQFLDANAS</sequence>
<accession>A0A0B2VT81</accession>
<keyword evidence="2" id="KW-0812">Transmembrane</keyword>
<feature type="compositionally biased region" description="Basic residues" evidence="1">
    <location>
        <begin position="71"/>
        <end position="83"/>
    </location>
</feature>
<dbReference type="Proteomes" id="UP000031036">
    <property type="component" value="Unassembled WGS sequence"/>
</dbReference>
<evidence type="ECO:0000313" key="3">
    <source>
        <dbReference type="EMBL" id="KHN84180.1"/>
    </source>
</evidence>
<evidence type="ECO:0000256" key="2">
    <source>
        <dbReference type="SAM" id="Phobius"/>
    </source>
</evidence>
<comment type="caution">
    <text evidence="3">The sequence shown here is derived from an EMBL/GenBank/DDBJ whole genome shotgun (WGS) entry which is preliminary data.</text>
</comment>
<keyword evidence="2" id="KW-1133">Transmembrane helix</keyword>
<dbReference type="OrthoDB" id="5812677at2759"/>